<feature type="region of interest" description="Disordered" evidence="1">
    <location>
        <begin position="1"/>
        <end position="110"/>
    </location>
</feature>
<feature type="region of interest" description="Disordered" evidence="1">
    <location>
        <begin position="147"/>
        <end position="168"/>
    </location>
</feature>
<feature type="compositionally biased region" description="Polar residues" evidence="1">
    <location>
        <begin position="13"/>
        <end position="25"/>
    </location>
</feature>
<accession>A0A8K0JBK4</accession>
<proteinExistence type="predicted"/>
<reference evidence="2" key="1">
    <citation type="journal article" date="2020" name="bioRxiv">
        <title>Whole genome comparisons of ergot fungi reveals the divergence and evolution of species within the genus Claviceps are the result of varying mechanisms driving genome evolution and host range expansion.</title>
        <authorList>
            <person name="Wyka S.A."/>
            <person name="Mondo S.J."/>
            <person name="Liu M."/>
            <person name="Dettman J."/>
            <person name="Nalam V."/>
            <person name="Broders K.D."/>
        </authorList>
    </citation>
    <scope>NUCLEOTIDE SEQUENCE</scope>
    <source>
        <strain evidence="2">CCC 489</strain>
    </source>
</reference>
<feature type="compositionally biased region" description="Pro residues" evidence="1">
    <location>
        <begin position="157"/>
        <end position="166"/>
    </location>
</feature>
<feature type="compositionally biased region" description="Polar residues" evidence="1">
    <location>
        <begin position="292"/>
        <end position="314"/>
    </location>
</feature>
<name>A0A8K0JBK4_9HYPO</name>
<feature type="region of interest" description="Disordered" evidence="1">
    <location>
        <begin position="246"/>
        <end position="335"/>
    </location>
</feature>
<sequence length="438" mass="47387">MLATHRDLENVVHSHQQAAIKQQPKTPGARYPKTPGNHGRNDENAPNTILGKAGLASGARLGGTGKLAMGKATGPHPAVTPMENRSRAPLGNKTTNAKAKNAQPAGVKDIVRDIERTQAKPTSSRRLKKQPANLQPVKLNVQPDILDDADDELPKPEYAPPRPTPLPYESDVLPPGGLTFNGLKRKNLFKGYYQHFHNPIDKNGVSRNEKKFNNEIAALMRRAEVRNREEIGAFNWSPEDLAEGMTWNSGQLKTDGSAIARSGSSASHRQAPTVSARRAASALAIHPDRQARNASQPAPITSQVPKRSLSSIITGTKPANPVVTRPRTFGNSTGEVASRTTLGYNKGRSASSMVHRRGESHAAKQQLPFRPPPPTQTGSNLTVTPDRLGEAVSGTTEQSRPHLMSILGDADDEDLAPVQAPLFPSDDEEEEFEMKLTI</sequence>
<feature type="compositionally biased region" description="Basic and acidic residues" evidence="1">
    <location>
        <begin position="1"/>
        <end position="12"/>
    </location>
</feature>
<protein>
    <submittedName>
        <fullName evidence="2">Uncharacterized protein</fullName>
    </submittedName>
</protein>
<comment type="caution">
    <text evidence="2">The sequence shown here is derived from an EMBL/GenBank/DDBJ whole genome shotgun (WGS) entry which is preliminary data.</text>
</comment>
<keyword evidence="3" id="KW-1185">Reference proteome</keyword>
<evidence type="ECO:0000313" key="2">
    <source>
        <dbReference type="EMBL" id="KAG5929402.1"/>
    </source>
</evidence>
<dbReference type="OrthoDB" id="5327145at2759"/>
<dbReference type="Proteomes" id="UP000811619">
    <property type="component" value="Unassembled WGS sequence"/>
</dbReference>
<organism evidence="2 3">
    <name type="scientific">Claviceps africana</name>
    <dbReference type="NCBI Taxonomy" id="83212"/>
    <lineage>
        <taxon>Eukaryota</taxon>
        <taxon>Fungi</taxon>
        <taxon>Dikarya</taxon>
        <taxon>Ascomycota</taxon>
        <taxon>Pezizomycotina</taxon>
        <taxon>Sordariomycetes</taxon>
        <taxon>Hypocreomycetidae</taxon>
        <taxon>Hypocreales</taxon>
        <taxon>Clavicipitaceae</taxon>
        <taxon>Claviceps</taxon>
    </lineage>
</organism>
<feature type="region of interest" description="Disordered" evidence="1">
    <location>
        <begin position="348"/>
        <end position="438"/>
    </location>
</feature>
<feature type="compositionally biased region" description="Low complexity" evidence="1">
    <location>
        <begin position="256"/>
        <end position="267"/>
    </location>
</feature>
<evidence type="ECO:0000313" key="3">
    <source>
        <dbReference type="Proteomes" id="UP000811619"/>
    </source>
</evidence>
<evidence type="ECO:0000256" key="1">
    <source>
        <dbReference type="SAM" id="MobiDB-lite"/>
    </source>
</evidence>
<dbReference type="EMBL" id="SRPY01000058">
    <property type="protein sequence ID" value="KAG5929402.1"/>
    <property type="molecule type" value="Genomic_DNA"/>
</dbReference>
<gene>
    <name evidence="2" type="ORF">E4U42_005974</name>
</gene>
<dbReference type="AlphaFoldDB" id="A0A8K0JBK4"/>